<keyword evidence="7" id="KW-0378">Hydrolase</keyword>
<dbReference type="SUPFAM" id="SSF53955">
    <property type="entry name" value="Lysozyme-like"/>
    <property type="match status" value="1"/>
</dbReference>
<gene>
    <name evidence="17" type="ORF">DYH56_12655</name>
</gene>
<evidence type="ECO:0000256" key="4">
    <source>
        <dbReference type="ARBA" id="ARBA00022670"/>
    </source>
</evidence>
<keyword evidence="9" id="KW-0573">Peptidoglycan synthesis</keyword>
<evidence type="ECO:0000256" key="5">
    <source>
        <dbReference type="ARBA" id="ARBA00022676"/>
    </source>
</evidence>
<dbReference type="Proteomes" id="UP000263486">
    <property type="component" value="Unassembled WGS sequence"/>
</dbReference>
<evidence type="ECO:0000256" key="9">
    <source>
        <dbReference type="ARBA" id="ARBA00022984"/>
    </source>
</evidence>
<keyword evidence="4" id="KW-0645">Protease</keyword>
<evidence type="ECO:0000256" key="10">
    <source>
        <dbReference type="ARBA" id="ARBA00023136"/>
    </source>
</evidence>
<dbReference type="SUPFAM" id="SSF56601">
    <property type="entry name" value="beta-lactamase/transpeptidase-like"/>
    <property type="match status" value="1"/>
</dbReference>
<dbReference type="Gene3D" id="1.10.3810.10">
    <property type="entry name" value="Biosynthetic peptidoglycan transglycosylase-like"/>
    <property type="match status" value="1"/>
</dbReference>
<dbReference type="EMBL" id="QUAJ01000026">
    <property type="protein sequence ID" value="REI40021.1"/>
    <property type="molecule type" value="Genomic_DNA"/>
</dbReference>
<evidence type="ECO:0000256" key="11">
    <source>
        <dbReference type="ARBA" id="ARBA00023268"/>
    </source>
</evidence>
<dbReference type="Pfam" id="PF00912">
    <property type="entry name" value="Transgly"/>
    <property type="match status" value="1"/>
</dbReference>
<keyword evidence="6" id="KW-0808">Transferase</keyword>
<keyword evidence="10" id="KW-0472">Membrane</keyword>
<sequence length="727" mass="82124">MKKLFRNILFIFIGLFLLGGVGATVLIVKAYRELPDLGQLIEGYNPVVPSKIYDTNGEVIDILYKEIRETATIEEMPKSLKDAYVAIEDRRFHSHHGFDVLGMGRAMVVNIVTMSKAQGASSITQQLAKNAFLTNEKKIMRKVKEAIITVELERGYTKDEILEKYMNEIYFGSGAYGVKTAARAFYGKSVKDINTAESALLAGVPNRPNKYNPRKHLNNAVTRGKLVLSQMRRYNLIDEEEYQKALSQKFYNEDKLPEELKGLSMEELSELNVTVIKNKSKKRSYNTPDFTDIVEKKLFEIFTEKQIYEEGLEIYTTLDIGMQKAAKATFENYEPLKENKGLNGGMVTIEADTGYVRAVIGGKDFKSGDYNRAIYAKRQPGSSFKPFIYFTALRQGYPMNTVIEDTPLEFGEWKPRNYGGDFRKNFTLLEGMERSINIVAIKVLQKIGLKNLGETVKLAGGEDIKIPQNLTAALGTMVVTPYELSSLYLPFANGGYRVKPQFITQIKNRYGKVIYQEKAEQERVFEGEDTALITHMMEDVVNLGTGKNARVTKDGKNIVQGGKTGTTNRQRTAWYAGITPKYVTTVYIGYDNNKPMDKSATGGGLTAKLWGNYYQILVDDGYDTGKEFNHIADGLKNGKLTEVLIDSKNGRLADSTSGWNKRWALFKKGTEPVEMASVYNSDFNDFFVKSDEIMMKNVEKTMESQKNMEQNKRNINSDSMFKDLFGN</sequence>
<dbReference type="Pfam" id="PF00905">
    <property type="entry name" value="Transpeptidase"/>
    <property type="match status" value="1"/>
</dbReference>
<evidence type="ECO:0000256" key="1">
    <source>
        <dbReference type="ARBA" id="ARBA00004236"/>
    </source>
</evidence>
<evidence type="ECO:0000256" key="2">
    <source>
        <dbReference type="ARBA" id="ARBA00022475"/>
    </source>
</evidence>
<evidence type="ECO:0000256" key="6">
    <source>
        <dbReference type="ARBA" id="ARBA00022679"/>
    </source>
</evidence>
<evidence type="ECO:0000256" key="14">
    <source>
        <dbReference type="ARBA" id="ARBA00049902"/>
    </source>
</evidence>
<evidence type="ECO:0000256" key="13">
    <source>
        <dbReference type="ARBA" id="ARBA00044770"/>
    </source>
</evidence>
<dbReference type="EC" id="2.4.99.28" evidence="13"/>
<dbReference type="RefSeq" id="WP_114643243.1">
    <property type="nucleotide sequence ID" value="NZ_JAACIO010000024.1"/>
</dbReference>
<keyword evidence="11" id="KW-0511">Multifunctional enzyme</keyword>
<dbReference type="InterPro" id="IPR036950">
    <property type="entry name" value="PBP_transglycosylase"/>
</dbReference>
<protein>
    <recommendedName>
        <fullName evidence="13">peptidoglycan glycosyltransferase</fullName>
        <ecNumber evidence="13">2.4.99.28</ecNumber>
    </recommendedName>
</protein>
<feature type="domain" description="Glycosyl transferase family 51" evidence="16">
    <location>
        <begin position="58"/>
        <end position="231"/>
    </location>
</feature>
<keyword evidence="8" id="KW-0133">Cell shape</keyword>
<comment type="subcellular location">
    <subcellularLocation>
        <location evidence="1">Cell membrane</location>
    </subcellularLocation>
</comment>
<keyword evidence="5" id="KW-0328">Glycosyltransferase</keyword>
<accession>A0ABX9KF11</accession>
<evidence type="ECO:0000259" key="16">
    <source>
        <dbReference type="Pfam" id="PF00912"/>
    </source>
</evidence>
<dbReference type="InterPro" id="IPR001460">
    <property type="entry name" value="PCN-bd_Tpept"/>
</dbReference>
<evidence type="ECO:0000313" key="18">
    <source>
        <dbReference type="Proteomes" id="UP000263486"/>
    </source>
</evidence>
<organism evidence="17 18">
    <name type="scientific">Psychrilyobacter piezotolerans</name>
    <dbReference type="NCBI Taxonomy" id="2293438"/>
    <lineage>
        <taxon>Bacteria</taxon>
        <taxon>Fusobacteriati</taxon>
        <taxon>Fusobacteriota</taxon>
        <taxon>Fusobacteriia</taxon>
        <taxon>Fusobacteriales</taxon>
        <taxon>Fusobacteriaceae</taxon>
        <taxon>Psychrilyobacter</taxon>
    </lineage>
</organism>
<comment type="catalytic activity">
    <reaction evidence="14">
        <text>[GlcNAc-(1-&gt;4)-Mur2Ac(oyl-L-Ala-gamma-D-Glu-L-Lys-D-Ala-D-Ala)](n)-di-trans,octa-cis-undecaprenyl diphosphate + beta-D-GlcNAc-(1-&gt;4)-Mur2Ac(oyl-L-Ala-gamma-D-Glu-L-Lys-D-Ala-D-Ala)-di-trans,octa-cis-undecaprenyl diphosphate = [GlcNAc-(1-&gt;4)-Mur2Ac(oyl-L-Ala-gamma-D-Glu-L-Lys-D-Ala-D-Ala)](n+1)-di-trans,octa-cis-undecaprenyl diphosphate + di-trans,octa-cis-undecaprenyl diphosphate + H(+)</text>
        <dbReference type="Rhea" id="RHEA:23708"/>
        <dbReference type="Rhea" id="RHEA-COMP:9602"/>
        <dbReference type="Rhea" id="RHEA-COMP:9603"/>
        <dbReference type="ChEBI" id="CHEBI:15378"/>
        <dbReference type="ChEBI" id="CHEBI:58405"/>
        <dbReference type="ChEBI" id="CHEBI:60033"/>
        <dbReference type="ChEBI" id="CHEBI:78435"/>
        <dbReference type="EC" id="2.4.99.28"/>
    </reaction>
</comment>
<evidence type="ECO:0000313" key="17">
    <source>
        <dbReference type="EMBL" id="REI40021.1"/>
    </source>
</evidence>
<name>A0ABX9KF11_9FUSO</name>
<keyword evidence="2" id="KW-1003">Cell membrane</keyword>
<evidence type="ECO:0000256" key="8">
    <source>
        <dbReference type="ARBA" id="ARBA00022960"/>
    </source>
</evidence>
<dbReference type="InterPro" id="IPR050396">
    <property type="entry name" value="Glycosyltr_51/Transpeptidase"/>
</dbReference>
<dbReference type="InterPro" id="IPR012338">
    <property type="entry name" value="Beta-lactam/transpept-like"/>
</dbReference>
<dbReference type="Gene3D" id="3.40.710.10">
    <property type="entry name" value="DD-peptidase/beta-lactamase superfamily"/>
    <property type="match status" value="1"/>
</dbReference>
<dbReference type="PANTHER" id="PTHR32282">
    <property type="entry name" value="BINDING PROTEIN TRANSPEPTIDASE, PUTATIVE-RELATED"/>
    <property type="match status" value="1"/>
</dbReference>
<keyword evidence="18" id="KW-1185">Reference proteome</keyword>
<reference evidence="17 18" key="1">
    <citation type="submission" date="2018-08" db="EMBL/GenBank/DDBJ databases">
        <title>Draft genome sequence of Psychrilyobacter sp. strain SD5 isolated from Black Sea water.</title>
        <authorList>
            <person name="Yadav S."/>
            <person name="Villanueva L."/>
            <person name="Damste J.S.S."/>
        </authorList>
    </citation>
    <scope>NUCLEOTIDE SEQUENCE [LARGE SCALE GENOMIC DNA]</scope>
    <source>
        <strain evidence="17 18">SD5</strain>
    </source>
</reference>
<dbReference type="PANTHER" id="PTHR32282:SF11">
    <property type="entry name" value="PENICILLIN-BINDING PROTEIN 1B"/>
    <property type="match status" value="1"/>
</dbReference>
<evidence type="ECO:0000256" key="3">
    <source>
        <dbReference type="ARBA" id="ARBA00022645"/>
    </source>
</evidence>
<keyword evidence="12" id="KW-0961">Cell wall biogenesis/degradation</keyword>
<feature type="domain" description="Penicillin-binding protein transpeptidase" evidence="15">
    <location>
        <begin position="344"/>
        <end position="605"/>
    </location>
</feature>
<dbReference type="InterPro" id="IPR023346">
    <property type="entry name" value="Lysozyme-like_dom_sf"/>
</dbReference>
<evidence type="ECO:0000256" key="7">
    <source>
        <dbReference type="ARBA" id="ARBA00022801"/>
    </source>
</evidence>
<dbReference type="NCBIfam" id="TIGR02074">
    <property type="entry name" value="PBP_1a_fam"/>
    <property type="match status" value="1"/>
</dbReference>
<evidence type="ECO:0000259" key="15">
    <source>
        <dbReference type="Pfam" id="PF00905"/>
    </source>
</evidence>
<dbReference type="InterPro" id="IPR001264">
    <property type="entry name" value="Glyco_trans_51"/>
</dbReference>
<proteinExistence type="predicted"/>
<comment type="caution">
    <text evidence="17">The sequence shown here is derived from an EMBL/GenBank/DDBJ whole genome shotgun (WGS) entry which is preliminary data.</text>
</comment>
<evidence type="ECO:0000256" key="12">
    <source>
        <dbReference type="ARBA" id="ARBA00023316"/>
    </source>
</evidence>
<keyword evidence="3" id="KW-0121">Carboxypeptidase</keyword>